<feature type="region of interest" description="Disordered" evidence="3">
    <location>
        <begin position="35"/>
        <end position="91"/>
    </location>
</feature>
<dbReference type="Proteomes" id="UP000489600">
    <property type="component" value="Unassembled WGS sequence"/>
</dbReference>
<dbReference type="Pfam" id="PF17232">
    <property type="entry name" value="Pep1_7"/>
    <property type="match status" value="1"/>
</dbReference>
<feature type="compositionally biased region" description="Low complexity" evidence="3">
    <location>
        <begin position="56"/>
        <end position="65"/>
    </location>
</feature>
<dbReference type="InterPro" id="IPR035176">
    <property type="entry name" value="PEP"/>
</dbReference>
<name>A0A565CK46_9BRAS</name>
<proteinExistence type="inferred from homology"/>
<organism evidence="4 5">
    <name type="scientific">Arabis nemorensis</name>
    <dbReference type="NCBI Taxonomy" id="586526"/>
    <lineage>
        <taxon>Eukaryota</taxon>
        <taxon>Viridiplantae</taxon>
        <taxon>Streptophyta</taxon>
        <taxon>Embryophyta</taxon>
        <taxon>Tracheophyta</taxon>
        <taxon>Spermatophyta</taxon>
        <taxon>Magnoliopsida</taxon>
        <taxon>eudicotyledons</taxon>
        <taxon>Gunneridae</taxon>
        <taxon>Pentapetalae</taxon>
        <taxon>rosids</taxon>
        <taxon>malvids</taxon>
        <taxon>Brassicales</taxon>
        <taxon>Brassicaceae</taxon>
        <taxon>Arabideae</taxon>
        <taxon>Arabis</taxon>
    </lineage>
</organism>
<comment type="similarity">
    <text evidence="1">Belongs to the brassicaceae elicitor peptide family.</text>
</comment>
<accession>A0A565CK46</accession>
<evidence type="ECO:0000256" key="2">
    <source>
        <dbReference type="ARBA" id="ARBA00022821"/>
    </source>
</evidence>
<evidence type="ECO:0000313" key="5">
    <source>
        <dbReference type="Proteomes" id="UP000489600"/>
    </source>
</evidence>
<dbReference type="AlphaFoldDB" id="A0A565CK46"/>
<keyword evidence="5" id="KW-1185">Reference proteome</keyword>
<gene>
    <name evidence="4" type="ORF">ANE_LOCUS24345</name>
</gene>
<keyword evidence="2" id="KW-0611">Plant defense</keyword>
<comment type="caution">
    <text evidence="4">The sequence shown here is derived from an EMBL/GenBank/DDBJ whole genome shotgun (WGS) entry which is preliminary data.</text>
</comment>
<evidence type="ECO:0000256" key="3">
    <source>
        <dbReference type="SAM" id="MobiDB-lite"/>
    </source>
</evidence>
<protein>
    <submittedName>
        <fullName evidence="4">Uncharacterized protein</fullName>
    </submittedName>
</protein>
<dbReference type="EMBL" id="CABITT030000008">
    <property type="protein sequence ID" value="VVB13901.1"/>
    <property type="molecule type" value="Genomic_DNA"/>
</dbReference>
<sequence length="91" mass="10485">MQQERDKNKRDCCCKLITQTVKAFFDCLRFRFRHSSSSSDMVKSKARNEEEEEAEASSVETSTRSLNVASKRRRKQPVSSGKRGGVNDYDM</sequence>
<evidence type="ECO:0000313" key="4">
    <source>
        <dbReference type="EMBL" id="VVB13901.1"/>
    </source>
</evidence>
<dbReference type="OrthoDB" id="1064819at2759"/>
<dbReference type="GO" id="GO:0045087">
    <property type="term" value="P:innate immune response"/>
    <property type="evidence" value="ECO:0007669"/>
    <property type="project" value="InterPro"/>
</dbReference>
<reference evidence="4" key="1">
    <citation type="submission" date="2019-07" db="EMBL/GenBank/DDBJ databases">
        <authorList>
            <person name="Dittberner H."/>
        </authorList>
    </citation>
    <scope>NUCLEOTIDE SEQUENCE [LARGE SCALE GENOMIC DNA]</scope>
</reference>
<evidence type="ECO:0000256" key="1">
    <source>
        <dbReference type="ARBA" id="ARBA00011021"/>
    </source>
</evidence>